<dbReference type="Proteomes" id="UP000240009">
    <property type="component" value="Unassembled WGS sequence"/>
</dbReference>
<dbReference type="EMBL" id="PUIA01000069">
    <property type="protein sequence ID" value="PQO25908.1"/>
    <property type="molecule type" value="Genomic_DNA"/>
</dbReference>
<dbReference type="InterPro" id="IPR013766">
    <property type="entry name" value="Thioredoxin_domain"/>
</dbReference>
<protein>
    <submittedName>
        <fullName evidence="2">Thiol reductase thioredoxin</fullName>
    </submittedName>
</protein>
<dbReference type="Gene3D" id="3.40.30.10">
    <property type="entry name" value="Glutaredoxin"/>
    <property type="match status" value="1"/>
</dbReference>
<organism evidence="2 3">
    <name type="scientific">Blastopirellula marina</name>
    <dbReference type="NCBI Taxonomy" id="124"/>
    <lineage>
        <taxon>Bacteria</taxon>
        <taxon>Pseudomonadati</taxon>
        <taxon>Planctomycetota</taxon>
        <taxon>Planctomycetia</taxon>
        <taxon>Pirellulales</taxon>
        <taxon>Pirellulaceae</taxon>
        <taxon>Blastopirellula</taxon>
    </lineage>
</organism>
<name>A0A2S8F156_9BACT</name>
<evidence type="ECO:0000313" key="3">
    <source>
        <dbReference type="Proteomes" id="UP000240009"/>
    </source>
</evidence>
<dbReference type="OrthoDB" id="215495at2"/>
<gene>
    <name evidence="2" type="ORF">C5Y96_20855</name>
</gene>
<evidence type="ECO:0000313" key="2">
    <source>
        <dbReference type="EMBL" id="PQO25908.1"/>
    </source>
</evidence>
<dbReference type="AlphaFoldDB" id="A0A2S8F156"/>
<dbReference type="PROSITE" id="PS51352">
    <property type="entry name" value="THIOREDOXIN_2"/>
    <property type="match status" value="1"/>
</dbReference>
<feature type="domain" description="Thioredoxin" evidence="1">
    <location>
        <begin position="1"/>
        <end position="108"/>
    </location>
</feature>
<reference evidence="2 3" key="1">
    <citation type="submission" date="2018-02" db="EMBL/GenBank/DDBJ databases">
        <title>Comparative genomes isolates from brazilian mangrove.</title>
        <authorList>
            <person name="Araujo J.E."/>
            <person name="Taketani R.G."/>
            <person name="Silva M.C.P."/>
            <person name="Loureco M.V."/>
            <person name="Andreote F.D."/>
        </authorList>
    </citation>
    <scope>NUCLEOTIDE SEQUENCE [LARGE SCALE GENOMIC DNA]</scope>
    <source>
        <strain evidence="2 3">HEX-2 MGV</strain>
    </source>
</reference>
<evidence type="ECO:0000259" key="1">
    <source>
        <dbReference type="PROSITE" id="PS51352"/>
    </source>
</evidence>
<dbReference type="SUPFAM" id="SSF52833">
    <property type="entry name" value="Thioredoxin-like"/>
    <property type="match status" value="1"/>
</dbReference>
<sequence>MPYDPDYHEDAPTKDDINRTTGKVVLDFGANWCPYCQELSPSLQSLLSGAENVRHIRVADGKGKVLGRSFRVKLWPTLVLLQDGELVAQLVRPSAHSAETELAAFLKT</sequence>
<dbReference type="Pfam" id="PF00085">
    <property type="entry name" value="Thioredoxin"/>
    <property type="match status" value="1"/>
</dbReference>
<proteinExistence type="predicted"/>
<comment type="caution">
    <text evidence="2">The sequence shown here is derived from an EMBL/GenBank/DDBJ whole genome shotgun (WGS) entry which is preliminary data.</text>
</comment>
<dbReference type="CDD" id="cd02947">
    <property type="entry name" value="TRX_family"/>
    <property type="match status" value="1"/>
</dbReference>
<dbReference type="InterPro" id="IPR036249">
    <property type="entry name" value="Thioredoxin-like_sf"/>
</dbReference>
<accession>A0A2S8F156</accession>